<dbReference type="STRING" id="477680.SAMN05421788_10545"/>
<dbReference type="PROSITE" id="PS51296">
    <property type="entry name" value="RIESKE"/>
    <property type="match status" value="1"/>
</dbReference>
<dbReference type="OrthoDB" id="165343at2"/>
<dbReference type="InterPro" id="IPR017941">
    <property type="entry name" value="Rieske_2Fe-2S"/>
</dbReference>
<dbReference type="AlphaFoldDB" id="A0A173MD66"/>
<dbReference type="PROSITE" id="PS51257">
    <property type="entry name" value="PROKAR_LIPOPROTEIN"/>
    <property type="match status" value="1"/>
</dbReference>
<proteinExistence type="predicted"/>
<evidence type="ECO:0000313" key="7">
    <source>
        <dbReference type="Proteomes" id="UP000186917"/>
    </source>
</evidence>
<evidence type="ECO:0000313" key="6">
    <source>
        <dbReference type="EMBL" id="SIT20679.1"/>
    </source>
</evidence>
<evidence type="ECO:0000256" key="3">
    <source>
        <dbReference type="ARBA" id="ARBA00023004"/>
    </source>
</evidence>
<evidence type="ECO:0000256" key="1">
    <source>
        <dbReference type="ARBA" id="ARBA00022714"/>
    </source>
</evidence>
<keyword evidence="1" id="KW-0001">2Fe-2S</keyword>
<evidence type="ECO:0000256" key="4">
    <source>
        <dbReference type="ARBA" id="ARBA00023014"/>
    </source>
</evidence>
<keyword evidence="3" id="KW-0408">Iron</keyword>
<dbReference type="EMBL" id="FTOR01000005">
    <property type="protein sequence ID" value="SIT20679.1"/>
    <property type="molecule type" value="Genomic_DNA"/>
</dbReference>
<dbReference type="GO" id="GO:0046872">
    <property type="term" value="F:metal ion binding"/>
    <property type="evidence" value="ECO:0007669"/>
    <property type="project" value="UniProtKB-KW"/>
</dbReference>
<protein>
    <submittedName>
        <fullName evidence="6">Rieske [2Fe-2S] domain-containing protein</fullName>
    </submittedName>
</protein>
<reference evidence="7" key="1">
    <citation type="submission" date="2017-01" db="EMBL/GenBank/DDBJ databases">
        <authorList>
            <person name="Varghese N."/>
            <person name="Submissions S."/>
        </authorList>
    </citation>
    <scope>NUCLEOTIDE SEQUENCE [LARGE SCALE GENOMIC DNA]</scope>
    <source>
        <strain evidence="7">DSM 21054</strain>
    </source>
</reference>
<dbReference type="Gene3D" id="2.102.10.10">
    <property type="entry name" value="Rieske [2Fe-2S] iron-sulphur domain"/>
    <property type="match status" value="1"/>
</dbReference>
<dbReference type="SUPFAM" id="SSF50022">
    <property type="entry name" value="ISP domain"/>
    <property type="match status" value="1"/>
</dbReference>
<dbReference type="RefSeq" id="WP_084206286.1">
    <property type="nucleotide sequence ID" value="NZ_AP017422.1"/>
</dbReference>
<feature type="domain" description="Rieske" evidence="5">
    <location>
        <begin position="69"/>
        <end position="139"/>
    </location>
</feature>
<evidence type="ECO:0000256" key="2">
    <source>
        <dbReference type="ARBA" id="ARBA00022723"/>
    </source>
</evidence>
<keyword evidence="4" id="KW-0411">Iron-sulfur</keyword>
<evidence type="ECO:0000259" key="5">
    <source>
        <dbReference type="PROSITE" id="PS51296"/>
    </source>
</evidence>
<name>A0A173MD66_9BACT</name>
<keyword evidence="7" id="KW-1185">Reference proteome</keyword>
<accession>A0A173MD66</accession>
<dbReference type="CDD" id="cd03467">
    <property type="entry name" value="Rieske"/>
    <property type="match status" value="1"/>
</dbReference>
<keyword evidence="2" id="KW-0479">Metal-binding</keyword>
<dbReference type="Proteomes" id="UP000186917">
    <property type="component" value="Unassembled WGS sequence"/>
</dbReference>
<dbReference type="KEGG" id="fln:FLA_1512"/>
<organism evidence="6 7">
    <name type="scientific">Filimonas lacunae</name>
    <dbReference type="NCBI Taxonomy" id="477680"/>
    <lineage>
        <taxon>Bacteria</taxon>
        <taxon>Pseudomonadati</taxon>
        <taxon>Bacteroidota</taxon>
        <taxon>Chitinophagia</taxon>
        <taxon>Chitinophagales</taxon>
        <taxon>Chitinophagaceae</taxon>
        <taxon>Filimonas</taxon>
    </lineage>
</organism>
<sequence length="143" mass="15491">MQRRDFLKSSCRVCLLGAAGYLTHTLAGCSPATYQVTKTPVVNNTVSLPVALFAQSSLQIVRPAGTYFDIAVRKKEDGTYSALLLQCTHQENGLQVTGNGYVCSEHGSTFTKEGKVTKGPAEEALTQYPTSVNQDAIIIYLKK</sequence>
<dbReference type="InterPro" id="IPR036922">
    <property type="entry name" value="Rieske_2Fe-2S_sf"/>
</dbReference>
<dbReference type="GO" id="GO:0051537">
    <property type="term" value="F:2 iron, 2 sulfur cluster binding"/>
    <property type="evidence" value="ECO:0007669"/>
    <property type="project" value="UniProtKB-KW"/>
</dbReference>
<gene>
    <name evidence="6" type="ORF">SAMN05421788_10545</name>
</gene>
<dbReference type="Pfam" id="PF00355">
    <property type="entry name" value="Rieske"/>
    <property type="match status" value="1"/>
</dbReference>